<dbReference type="Proteomes" id="UP000531950">
    <property type="component" value="Unassembled WGS sequence"/>
</dbReference>
<feature type="transmembrane region" description="Helical" evidence="1">
    <location>
        <begin position="12"/>
        <end position="37"/>
    </location>
</feature>
<evidence type="ECO:0008006" key="4">
    <source>
        <dbReference type="Google" id="ProtNLM"/>
    </source>
</evidence>
<evidence type="ECO:0000313" key="2">
    <source>
        <dbReference type="EMBL" id="NWE12836.1"/>
    </source>
</evidence>
<sequence>MGKTKKEDSSGLSITLVIAVIVLIYGVYYCFLYYGFSQLVDGGDTLVGIRSGSFGDAFGTLNALFSGLAFSGVLITVLLQRKDLRGSQEEASRQQIESQFYNMLRLQQEIVSSIDLQRTQFNPISNSSIQIVTQGRDCFKSWDRMLKVEYEKHGGLSQFERVEAAYGGVWEKHRNDLGLYLRSLLNLFRFLSKSNHVDKKWLGDVVLSMISDYELVIIFYSFFASEAQGLSSYAEEFSIFENIDVGLLLESSDVLFLDKKFFGNNLGVLRAFPS</sequence>
<gene>
    <name evidence="2" type="ORF">HX822_07805</name>
</gene>
<name>A0A7Y8EDZ7_9PSED</name>
<evidence type="ECO:0000313" key="3">
    <source>
        <dbReference type="Proteomes" id="UP000531950"/>
    </source>
</evidence>
<dbReference type="EMBL" id="JACARG010000014">
    <property type="protein sequence ID" value="NWE12836.1"/>
    <property type="molecule type" value="Genomic_DNA"/>
</dbReference>
<keyword evidence="1" id="KW-0812">Transmembrane</keyword>
<protein>
    <recommendedName>
        <fullName evidence="4">Phage abortive infection protein</fullName>
    </recommendedName>
</protein>
<keyword evidence="1" id="KW-1133">Transmembrane helix</keyword>
<accession>A0A7Y8EDZ7</accession>
<organism evidence="2 3">
    <name type="scientific">Pseudomonas yamanorum</name>
    <dbReference type="NCBI Taxonomy" id="515393"/>
    <lineage>
        <taxon>Bacteria</taxon>
        <taxon>Pseudomonadati</taxon>
        <taxon>Pseudomonadota</taxon>
        <taxon>Gammaproteobacteria</taxon>
        <taxon>Pseudomonadales</taxon>
        <taxon>Pseudomonadaceae</taxon>
        <taxon>Pseudomonas</taxon>
    </lineage>
</organism>
<feature type="transmembrane region" description="Helical" evidence="1">
    <location>
        <begin position="57"/>
        <end position="79"/>
    </location>
</feature>
<dbReference type="Pfam" id="PF16872">
    <property type="entry name" value="putAbiC"/>
    <property type="match status" value="1"/>
</dbReference>
<evidence type="ECO:0000256" key="1">
    <source>
        <dbReference type="SAM" id="Phobius"/>
    </source>
</evidence>
<reference evidence="2 3" key="1">
    <citation type="submission" date="2020-04" db="EMBL/GenBank/DDBJ databases">
        <title>Molecular characterization of pseudomonads from Agaricus bisporus reveal novel blotch 2 pathogens in Western Europe.</title>
        <authorList>
            <person name="Taparia T."/>
            <person name="Krijger M."/>
            <person name="Haynes E."/>
            <person name="Elpinstone J.G."/>
            <person name="Noble R."/>
            <person name="Van Der Wolf J."/>
        </authorList>
    </citation>
    <scope>NUCLEOTIDE SEQUENCE [LARGE SCALE GENOMIC DNA]</scope>
    <source>
        <strain evidence="2 3">IPO3782</strain>
    </source>
</reference>
<proteinExistence type="predicted"/>
<dbReference type="AlphaFoldDB" id="A0A7Y8EDZ7"/>
<comment type="caution">
    <text evidence="2">The sequence shown here is derived from an EMBL/GenBank/DDBJ whole genome shotgun (WGS) entry which is preliminary data.</text>
</comment>
<dbReference type="RefSeq" id="WP_177076839.1">
    <property type="nucleotide sequence ID" value="NZ_JACARG010000014.1"/>
</dbReference>
<keyword evidence="1" id="KW-0472">Membrane</keyword>
<dbReference type="InterPro" id="IPR031709">
    <property type="entry name" value="PutAbiC"/>
</dbReference>